<keyword evidence="2" id="KW-1185">Reference proteome</keyword>
<organism evidence="1 2">
    <name type="scientific">Pseudomonas petrae</name>
    <dbReference type="NCBI Taxonomy" id="2912190"/>
    <lineage>
        <taxon>Bacteria</taxon>
        <taxon>Pseudomonadati</taxon>
        <taxon>Pseudomonadota</taxon>
        <taxon>Gammaproteobacteria</taxon>
        <taxon>Pseudomonadales</taxon>
        <taxon>Pseudomonadaceae</taxon>
        <taxon>Pseudomonas</taxon>
    </lineage>
</organism>
<protein>
    <submittedName>
        <fullName evidence="1">Uncharacterized protein</fullName>
    </submittedName>
</protein>
<comment type="caution">
    <text evidence="1">The sequence shown here is derived from an EMBL/GenBank/DDBJ whole genome shotgun (WGS) entry which is preliminary data.</text>
</comment>
<dbReference type="RefSeq" id="WP_237251089.1">
    <property type="nucleotide sequence ID" value="NZ_JAKJXH010000005.1"/>
</dbReference>
<evidence type="ECO:0000313" key="1">
    <source>
        <dbReference type="EMBL" id="MCF7541858.1"/>
    </source>
</evidence>
<proteinExistence type="predicted"/>
<dbReference type="Proteomes" id="UP001162905">
    <property type="component" value="Unassembled WGS sequence"/>
</dbReference>
<sequence length="224" mass="24509">MTTSSLCGKPDDDLSRKSWTVKDWYTHVGAWENDRGQLCFGSTIAFSAMLMQFHRVHTAPPAGDVEVLGYATRRNGKVGSWLHHSEAAARTHDSTAIDCKPAGSEIIELVDHAQVTRLTAERDGLLAETKRLDLKVSEYDYAFDSQQSELTKARELVFKLANKGSQVPGFPSQLMREARVYLAHSTPIAHNADESCGLDAEAAKVNSVISTIDPYMAPASKGGE</sequence>
<accession>A0ABS9I219</accession>
<evidence type="ECO:0000313" key="2">
    <source>
        <dbReference type="Proteomes" id="UP001162905"/>
    </source>
</evidence>
<name>A0ABS9I219_9PSED</name>
<reference evidence="1" key="1">
    <citation type="submission" date="2022-01" db="EMBL/GenBank/DDBJ databases">
        <title>Pseudomonas sp. nov. isolated from Antarctic regolith.</title>
        <authorList>
            <person name="Novakova D."/>
            <person name="Sedlar K."/>
        </authorList>
    </citation>
    <scope>NUCLEOTIDE SEQUENCE</scope>
    <source>
        <strain evidence="1">P2647</strain>
    </source>
</reference>
<dbReference type="EMBL" id="JAKJXH010000005">
    <property type="protein sequence ID" value="MCF7541858.1"/>
    <property type="molecule type" value="Genomic_DNA"/>
</dbReference>
<gene>
    <name evidence="1" type="ORF">L4G47_06440</name>
</gene>